<dbReference type="InterPro" id="IPR037522">
    <property type="entry name" value="HD_GYP_dom"/>
</dbReference>
<gene>
    <name evidence="3" type="ORF">FJM67_16895</name>
</gene>
<dbReference type="Gene3D" id="1.10.3210.10">
    <property type="entry name" value="Hypothetical protein af1432"/>
    <property type="match status" value="1"/>
</dbReference>
<keyword evidence="4" id="KW-1185">Reference proteome</keyword>
<dbReference type="Proteomes" id="UP000315901">
    <property type="component" value="Unassembled WGS sequence"/>
</dbReference>
<protein>
    <submittedName>
        <fullName evidence="3">HD-GYP domain-containing protein</fullName>
    </submittedName>
</protein>
<dbReference type="SMART" id="SM00471">
    <property type="entry name" value="HDc"/>
    <property type="match status" value="1"/>
</dbReference>
<dbReference type="InterPro" id="IPR006675">
    <property type="entry name" value="HDIG_dom"/>
</dbReference>
<dbReference type="SUPFAM" id="SSF109604">
    <property type="entry name" value="HD-domain/PDEase-like"/>
    <property type="match status" value="1"/>
</dbReference>
<dbReference type="CDD" id="cd00077">
    <property type="entry name" value="HDc"/>
    <property type="match status" value="1"/>
</dbReference>
<dbReference type="InterPro" id="IPR052020">
    <property type="entry name" value="Cyclic_di-GMP/3'3'-cGAMP_PDE"/>
</dbReference>
<evidence type="ECO:0000313" key="3">
    <source>
        <dbReference type="EMBL" id="TPE44565.1"/>
    </source>
</evidence>
<dbReference type="OrthoDB" id="9802066at2"/>
<feature type="transmembrane region" description="Helical" evidence="1">
    <location>
        <begin position="180"/>
        <end position="203"/>
    </location>
</feature>
<keyword evidence="1" id="KW-0472">Membrane</keyword>
<name>A0A501W7Q8_9GAMM</name>
<dbReference type="GO" id="GO:0008081">
    <property type="term" value="F:phosphoric diester hydrolase activity"/>
    <property type="evidence" value="ECO:0007669"/>
    <property type="project" value="UniProtKB-ARBA"/>
</dbReference>
<dbReference type="Pfam" id="PF13487">
    <property type="entry name" value="HD_5"/>
    <property type="match status" value="1"/>
</dbReference>
<organism evidence="3 4">
    <name type="scientific">Maribrevibacterium harenarium</name>
    <dbReference type="NCBI Taxonomy" id="2589817"/>
    <lineage>
        <taxon>Bacteria</taxon>
        <taxon>Pseudomonadati</taxon>
        <taxon>Pseudomonadota</taxon>
        <taxon>Gammaproteobacteria</taxon>
        <taxon>Oceanospirillales</taxon>
        <taxon>Oceanospirillaceae</taxon>
        <taxon>Maribrevibacterium</taxon>
    </lineage>
</organism>
<keyword evidence="1" id="KW-0812">Transmembrane</keyword>
<proteinExistence type="predicted"/>
<evidence type="ECO:0000259" key="2">
    <source>
        <dbReference type="PROSITE" id="PS51832"/>
    </source>
</evidence>
<dbReference type="PANTHER" id="PTHR45228">
    <property type="entry name" value="CYCLIC DI-GMP PHOSPHODIESTERASE TM_0186-RELATED"/>
    <property type="match status" value="1"/>
</dbReference>
<dbReference type="EMBL" id="VFRR01000081">
    <property type="protein sequence ID" value="TPE44565.1"/>
    <property type="molecule type" value="Genomic_DNA"/>
</dbReference>
<evidence type="ECO:0000256" key="1">
    <source>
        <dbReference type="SAM" id="Phobius"/>
    </source>
</evidence>
<accession>A0A501W7Q8</accession>
<dbReference type="PANTHER" id="PTHR45228:SF8">
    <property type="entry name" value="TWO-COMPONENT RESPONSE REGULATOR-RELATED"/>
    <property type="match status" value="1"/>
</dbReference>
<dbReference type="AlphaFoldDB" id="A0A501W7Q8"/>
<sequence>MLAIAFISLPSKDSSMDFTRKALIRIMVSGTLIGILAGFVGWYIAVEGAEREAVDLASEVSIETIDHYQLTAVTHDNVPQVAKLVSDNLIFDWFDIVELYDAAGVKLAESLTDEGEAIENQIPSHKKPSYNEASYQRMELDSGAWALRIFIPIMQGEAVWGYMEGVRVVPEWQRDSISQYAMWVALIAAGAAWLCAIVIYPLVVFLSREHVRQAEAIRAGNLDMMLTLGKAIALRDSDTGAHNYRVAWLAIELAEAVKFSKDRMRALLLGSYLHDVGKIAISDNILLKPGRLTDDEMEIMKTHVTEGGKMVDQIPWLEDARSVIEYHHEKWDGSGYPRGLSAEQIPLSARIFAIVDVFDALCSKRPYKEPFSYQAALNIILDSKGSHFDPDLVAQFEAIAPRLYEVITKADESECKVSVRQTTPS</sequence>
<evidence type="ECO:0000313" key="4">
    <source>
        <dbReference type="Proteomes" id="UP000315901"/>
    </source>
</evidence>
<dbReference type="InterPro" id="IPR003607">
    <property type="entry name" value="HD/PDEase_dom"/>
</dbReference>
<keyword evidence="1" id="KW-1133">Transmembrane helix</keyword>
<reference evidence="3 4" key="1">
    <citation type="submission" date="2019-06" db="EMBL/GenBank/DDBJ databases">
        <title>A novel bacterium of genus Marinomonas, isolated from coastal sand.</title>
        <authorList>
            <person name="Huang H."/>
            <person name="Mo K."/>
            <person name="Hu Y."/>
        </authorList>
    </citation>
    <scope>NUCLEOTIDE SEQUENCE [LARGE SCALE GENOMIC DNA]</scope>
    <source>
        <strain evidence="3 4">HB171799</strain>
    </source>
</reference>
<feature type="transmembrane region" description="Helical" evidence="1">
    <location>
        <begin position="22"/>
        <end position="45"/>
    </location>
</feature>
<dbReference type="PROSITE" id="PS51832">
    <property type="entry name" value="HD_GYP"/>
    <property type="match status" value="1"/>
</dbReference>
<dbReference type="NCBIfam" id="TIGR00277">
    <property type="entry name" value="HDIG"/>
    <property type="match status" value="1"/>
</dbReference>
<comment type="caution">
    <text evidence="3">The sequence shown here is derived from an EMBL/GenBank/DDBJ whole genome shotgun (WGS) entry which is preliminary data.</text>
</comment>
<feature type="domain" description="HD-GYP" evidence="2">
    <location>
        <begin position="217"/>
        <end position="412"/>
    </location>
</feature>